<dbReference type="EMBL" id="MHKE01000014">
    <property type="protein sequence ID" value="OGY83303.1"/>
    <property type="molecule type" value="Genomic_DNA"/>
</dbReference>
<evidence type="ECO:0000256" key="1">
    <source>
        <dbReference type="ARBA" id="ARBA00004477"/>
    </source>
</evidence>
<evidence type="ECO:0000256" key="8">
    <source>
        <dbReference type="ARBA" id="ARBA00022989"/>
    </source>
</evidence>
<gene>
    <name evidence="11" type="ORF">A2898_03365</name>
</gene>
<protein>
    <recommendedName>
        <fullName evidence="13">Glycosyltransferase RgtA/B/C/D-like domain-containing protein</fullName>
    </recommendedName>
</protein>
<evidence type="ECO:0000256" key="10">
    <source>
        <dbReference type="SAM" id="Phobius"/>
    </source>
</evidence>
<dbReference type="GO" id="GO:0006506">
    <property type="term" value="P:GPI anchor biosynthetic process"/>
    <property type="evidence" value="ECO:0007669"/>
    <property type="project" value="UniProtKB-UniPathway"/>
</dbReference>
<feature type="transmembrane region" description="Helical" evidence="10">
    <location>
        <begin position="116"/>
        <end position="135"/>
    </location>
</feature>
<dbReference type="PANTHER" id="PTHR12468:SF2">
    <property type="entry name" value="GPI MANNOSYLTRANSFERASE 2"/>
    <property type="match status" value="1"/>
</dbReference>
<comment type="caution">
    <text evidence="11">The sequence shown here is derived from an EMBL/GenBank/DDBJ whole genome shotgun (WGS) entry which is preliminary data.</text>
</comment>
<evidence type="ECO:0000256" key="4">
    <source>
        <dbReference type="ARBA" id="ARBA00022676"/>
    </source>
</evidence>
<proteinExistence type="predicted"/>
<feature type="transmembrane region" description="Helical" evidence="10">
    <location>
        <begin position="286"/>
        <end position="302"/>
    </location>
</feature>
<keyword evidence="8 10" id="KW-1133">Transmembrane helix</keyword>
<keyword evidence="5" id="KW-0808">Transferase</keyword>
<evidence type="ECO:0000313" key="11">
    <source>
        <dbReference type="EMBL" id="OGY83303.1"/>
    </source>
</evidence>
<evidence type="ECO:0008006" key="13">
    <source>
        <dbReference type="Google" id="ProtNLM"/>
    </source>
</evidence>
<evidence type="ECO:0000256" key="2">
    <source>
        <dbReference type="ARBA" id="ARBA00004687"/>
    </source>
</evidence>
<dbReference type="InterPro" id="IPR007315">
    <property type="entry name" value="PIG-V/Gpi18"/>
</dbReference>
<evidence type="ECO:0000256" key="9">
    <source>
        <dbReference type="ARBA" id="ARBA00023136"/>
    </source>
</evidence>
<organism evidence="11 12">
    <name type="scientific">Candidatus Kerfeldbacteria bacterium RIFCSPLOWO2_01_FULL_48_11</name>
    <dbReference type="NCBI Taxonomy" id="1798543"/>
    <lineage>
        <taxon>Bacteria</taxon>
        <taxon>Candidatus Kerfeldiibacteriota</taxon>
    </lineage>
</organism>
<dbReference type="PANTHER" id="PTHR12468">
    <property type="entry name" value="GPI MANNOSYLTRANSFERASE 2"/>
    <property type="match status" value="1"/>
</dbReference>
<accession>A0A1G2B286</accession>
<dbReference type="Pfam" id="PF04188">
    <property type="entry name" value="Mannosyl_trans2"/>
    <property type="match status" value="1"/>
</dbReference>
<dbReference type="GO" id="GO:0004376">
    <property type="term" value="F:GPI mannosyltransferase activity"/>
    <property type="evidence" value="ECO:0007669"/>
    <property type="project" value="InterPro"/>
</dbReference>
<dbReference type="GO" id="GO:0016020">
    <property type="term" value="C:membrane"/>
    <property type="evidence" value="ECO:0007669"/>
    <property type="project" value="GOC"/>
</dbReference>
<keyword evidence="6 10" id="KW-0812">Transmembrane</keyword>
<dbReference type="UniPathway" id="UPA00196"/>
<keyword evidence="9 10" id="KW-0472">Membrane</keyword>
<dbReference type="AlphaFoldDB" id="A0A1G2B286"/>
<evidence type="ECO:0000256" key="3">
    <source>
        <dbReference type="ARBA" id="ARBA00022502"/>
    </source>
</evidence>
<dbReference type="GO" id="GO:0031501">
    <property type="term" value="C:mannosyltransferase complex"/>
    <property type="evidence" value="ECO:0007669"/>
    <property type="project" value="TreeGrafter"/>
</dbReference>
<feature type="transmembrane region" description="Helical" evidence="10">
    <location>
        <begin position="147"/>
        <end position="180"/>
    </location>
</feature>
<feature type="transmembrane region" description="Helical" evidence="10">
    <location>
        <begin position="12"/>
        <end position="33"/>
    </location>
</feature>
<dbReference type="Proteomes" id="UP000179164">
    <property type="component" value="Unassembled WGS sequence"/>
</dbReference>
<evidence type="ECO:0000256" key="6">
    <source>
        <dbReference type="ARBA" id="ARBA00022692"/>
    </source>
</evidence>
<feature type="transmembrane region" description="Helical" evidence="10">
    <location>
        <begin position="224"/>
        <end position="245"/>
    </location>
</feature>
<dbReference type="GO" id="GO:0000009">
    <property type="term" value="F:alpha-1,6-mannosyltransferase activity"/>
    <property type="evidence" value="ECO:0007669"/>
    <property type="project" value="InterPro"/>
</dbReference>
<evidence type="ECO:0000256" key="5">
    <source>
        <dbReference type="ARBA" id="ARBA00022679"/>
    </source>
</evidence>
<reference evidence="11 12" key="1">
    <citation type="journal article" date="2016" name="Nat. Commun.">
        <title>Thousands of microbial genomes shed light on interconnected biogeochemical processes in an aquifer system.</title>
        <authorList>
            <person name="Anantharaman K."/>
            <person name="Brown C.T."/>
            <person name="Hug L.A."/>
            <person name="Sharon I."/>
            <person name="Castelle C.J."/>
            <person name="Probst A.J."/>
            <person name="Thomas B.C."/>
            <person name="Singh A."/>
            <person name="Wilkins M.J."/>
            <person name="Karaoz U."/>
            <person name="Brodie E.L."/>
            <person name="Williams K.H."/>
            <person name="Hubbard S.S."/>
            <person name="Banfield J.F."/>
        </authorList>
    </citation>
    <scope>NUCLEOTIDE SEQUENCE [LARGE SCALE GENOMIC DNA]</scope>
</reference>
<keyword evidence="3" id="KW-0337">GPI-anchor biosynthesis</keyword>
<name>A0A1G2B286_9BACT</name>
<feature type="transmembrane region" description="Helical" evidence="10">
    <location>
        <begin position="186"/>
        <end position="212"/>
    </location>
</feature>
<comment type="subcellular location">
    <subcellularLocation>
        <location evidence="1">Endoplasmic reticulum membrane</location>
        <topology evidence="1">Multi-pass membrane protein</topology>
    </subcellularLocation>
</comment>
<dbReference type="STRING" id="1798543.A2898_03365"/>
<sequence length="378" mass="43180">MTPADQNPPRYITRILIILLVSRILLCLVGVGAREIFKADGVLEIETTTYSTIQSLDIWGRWDSVFYIFIAEHGYTDLLTSQVIEPLDLRLLNFFPLYPLLTYLLSYILGNTFISALIISNVALGGATLLLFRIVQKESDDKTAFHSVMFFILFPTSFLFSAALTESLFLFLVFLTVYAIQRSRWFLALIMTIFASVTRSIGIFLLIPLIFYYVSEVQRGFLNFFSRLWEIVIPAGIGLFIWGAYNYSLTGDFLYFTHTQKYWFKELGNPFTNISSLLSGKDDEKFYAIYFIIVLVLLLAGWRRIRLPYLVWAVAVMFLPISMGIGNTMRYIAPVFPIYILLGKSIRNPYVLIGTYVALGLSQILLFMNWAIGGPLVV</sequence>
<feature type="transmembrane region" description="Helical" evidence="10">
    <location>
        <begin position="309"/>
        <end position="333"/>
    </location>
</feature>
<keyword evidence="4" id="KW-0328">Glycosyltransferase</keyword>
<keyword evidence="7" id="KW-0256">Endoplasmic reticulum</keyword>
<evidence type="ECO:0000256" key="7">
    <source>
        <dbReference type="ARBA" id="ARBA00022824"/>
    </source>
</evidence>
<feature type="transmembrane region" description="Helical" evidence="10">
    <location>
        <begin position="353"/>
        <end position="372"/>
    </location>
</feature>
<evidence type="ECO:0000313" key="12">
    <source>
        <dbReference type="Proteomes" id="UP000179164"/>
    </source>
</evidence>
<feature type="transmembrane region" description="Helical" evidence="10">
    <location>
        <begin position="91"/>
        <end position="110"/>
    </location>
</feature>
<comment type="pathway">
    <text evidence="2">Glycolipid biosynthesis; glycosylphosphatidylinositol-anchor biosynthesis.</text>
</comment>